<evidence type="ECO:0000313" key="3">
    <source>
        <dbReference type="EMBL" id="SEW11442.1"/>
    </source>
</evidence>
<dbReference type="RefSeq" id="WP_089668752.1">
    <property type="nucleotide sequence ID" value="NZ_FOJA01000001.1"/>
</dbReference>
<evidence type="ECO:0000256" key="1">
    <source>
        <dbReference type="SAM" id="MobiDB-lite"/>
    </source>
</evidence>
<dbReference type="Pfam" id="PF18446">
    <property type="entry name" value="DUF5611"/>
    <property type="match status" value="1"/>
</dbReference>
<reference evidence="3 4" key="1">
    <citation type="submission" date="2016-10" db="EMBL/GenBank/DDBJ databases">
        <authorList>
            <person name="de Groot N.N."/>
        </authorList>
    </citation>
    <scope>NUCLEOTIDE SEQUENCE [LARGE SCALE GENOMIC DNA]</scope>
    <source>
        <strain evidence="3 4">CGMCC 1.5337</strain>
    </source>
</reference>
<dbReference type="InterPro" id="IPR040713">
    <property type="entry name" value="DUF5611"/>
</dbReference>
<protein>
    <recommendedName>
        <fullName evidence="2">DUF5611 domain-containing protein</fullName>
    </recommendedName>
</protein>
<feature type="domain" description="DUF5611" evidence="2">
    <location>
        <begin position="1"/>
        <end position="118"/>
    </location>
</feature>
<accession>A0A1I0PCW5</accession>
<dbReference type="STRING" id="355548.SAMN04487945_1546"/>
<name>A0A1I0PCW5_9EURY</name>
<proteinExistence type="predicted"/>
<keyword evidence="4" id="KW-1185">Reference proteome</keyword>
<feature type="region of interest" description="Disordered" evidence="1">
    <location>
        <begin position="106"/>
        <end position="131"/>
    </location>
</feature>
<gene>
    <name evidence="3" type="ORF">SAMN04487945_1546</name>
</gene>
<evidence type="ECO:0000259" key="2">
    <source>
        <dbReference type="Pfam" id="PF18446"/>
    </source>
</evidence>
<dbReference type="OrthoDB" id="192476at2157"/>
<dbReference type="EMBL" id="FOJA01000001">
    <property type="protein sequence ID" value="SEW11442.1"/>
    <property type="molecule type" value="Genomic_DNA"/>
</dbReference>
<dbReference type="AlphaFoldDB" id="A0A1I0PCW5"/>
<dbReference type="Gene3D" id="3.30.310.190">
    <property type="match status" value="1"/>
</dbReference>
<sequence length="131" mass="14619">MKEYKMRRGEYLEERVPEMADTVEEYFGEITGTEEFKGSDLFVVEDPKNPVFDRVVAGTVSYSGKKDKLGVEFEERPAEDVIAEGNADAAADAVDAKNDFLLEATGRDAKSRRDSMKRAVEDDADKPDNVS</sequence>
<organism evidence="3 4">
    <name type="scientific">Halobacterium jilantaiense</name>
    <dbReference type="NCBI Taxonomy" id="355548"/>
    <lineage>
        <taxon>Archaea</taxon>
        <taxon>Methanobacteriati</taxon>
        <taxon>Methanobacteriota</taxon>
        <taxon>Stenosarchaea group</taxon>
        <taxon>Halobacteria</taxon>
        <taxon>Halobacteriales</taxon>
        <taxon>Halobacteriaceae</taxon>
        <taxon>Halobacterium</taxon>
    </lineage>
</organism>
<dbReference type="Proteomes" id="UP000198518">
    <property type="component" value="Unassembled WGS sequence"/>
</dbReference>
<evidence type="ECO:0000313" key="4">
    <source>
        <dbReference type="Proteomes" id="UP000198518"/>
    </source>
</evidence>